<keyword evidence="3" id="KW-1185">Reference proteome</keyword>
<dbReference type="Proteomes" id="UP000694240">
    <property type="component" value="Chromosome 8"/>
</dbReference>
<organism evidence="2 3">
    <name type="scientific">Arabidopsis thaliana x Arabidopsis arenosa</name>
    <dbReference type="NCBI Taxonomy" id="1240361"/>
    <lineage>
        <taxon>Eukaryota</taxon>
        <taxon>Viridiplantae</taxon>
        <taxon>Streptophyta</taxon>
        <taxon>Embryophyta</taxon>
        <taxon>Tracheophyta</taxon>
        <taxon>Spermatophyta</taxon>
        <taxon>Magnoliopsida</taxon>
        <taxon>eudicotyledons</taxon>
        <taxon>Gunneridae</taxon>
        <taxon>Pentapetalae</taxon>
        <taxon>rosids</taxon>
        <taxon>malvids</taxon>
        <taxon>Brassicales</taxon>
        <taxon>Brassicaceae</taxon>
        <taxon>Camelineae</taxon>
        <taxon>Arabidopsis</taxon>
    </lineage>
</organism>
<dbReference type="PANTHER" id="PTHR13954">
    <property type="entry name" value="IRE1-RELATED"/>
    <property type="match status" value="1"/>
</dbReference>
<dbReference type="GO" id="GO:1990604">
    <property type="term" value="C:IRE1-TRAF2-ASK1 complex"/>
    <property type="evidence" value="ECO:0007669"/>
    <property type="project" value="TreeGrafter"/>
</dbReference>
<keyword evidence="1" id="KW-0472">Membrane</keyword>
<gene>
    <name evidence="2" type="ORF">ISN45_Aa03g026720</name>
</gene>
<keyword evidence="2" id="KW-0418">Kinase</keyword>
<accession>A0A8T2AY09</accession>
<reference evidence="2 3" key="1">
    <citation type="submission" date="2020-12" db="EMBL/GenBank/DDBJ databases">
        <title>Concerted genomic and epigenomic changes stabilize Arabidopsis allopolyploids.</title>
        <authorList>
            <person name="Chen Z."/>
        </authorList>
    </citation>
    <scope>NUCLEOTIDE SEQUENCE [LARGE SCALE GENOMIC DNA]</scope>
    <source>
        <strain evidence="2">Allo738</strain>
        <tissue evidence="2">Leaf</tissue>
    </source>
</reference>
<proteinExistence type="predicted"/>
<dbReference type="InterPro" id="IPR045133">
    <property type="entry name" value="IRE1/2-like"/>
</dbReference>
<feature type="transmembrane region" description="Helical" evidence="1">
    <location>
        <begin position="175"/>
        <end position="194"/>
    </location>
</feature>
<dbReference type="PANTHER" id="PTHR13954:SF6">
    <property type="entry name" value="NON-SPECIFIC SERINE_THREONINE PROTEIN KINASE"/>
    <property type="match status" value="1"/>
</dbReference>
<comment type="caution">
    <text evidence="2">The sequence shown here is derived from an EMBL/GenBank/DDBJ whole genome shotgun (WGS) entry which is preliminary data.</text>
</comment>
<dbReference type="AlphaFoldDB" id="A0A8T2AY09"/>
<keyword evidence="1" id="KW-0812">Transmembrane</keyword>
<dbReference type="GO" id="GO:0004521">
    <property type="term" value="F:RNA endonuclease activity"/>
    <property type="evidence" value="ECO:0007669"/>
    <property type="project" value="InterPro"/>
</dbReference>
<dbReference type="GO" id="GO:0051082">
    <property type="term" value="F:unfolded protein binding"/>
    <property type="evidence" value="ECO:0007669"/>
    <property type="project" value="TreeGrafter"/>
</dbReference>
<protein>
    <submittedName>
        <fullName evidence="2">Protein kinase-like domain superfamily</fullName>
    </submittedName>
</protein>
<evidence type="ECO:0000313" key="2">
    <source>
        <dbReference type="EMBL" id="KAG7578489.1"/>
    </source>
</evidence>
<name>A0A8T2AY09_9BRAS</name>
<dbReference type="GO" id="GO:0004674">
    <property type="term" value="F:protein serine/threonine kinase activity"/>
    <property type="evidence" value="ECO:0007669"/>
    <property type="project" value="InterPro"/>
</dbReference>
<dbReference type="EMBL" id="JAEFBK010000008">
    <property type="protein sequence ID" value="KAG7578489.1"/>
    <property type="molecule type" value="Genomic_DNA"/>
</dbReference>
<dbReference type="GO" id="GO:0036498">
    <property type="term" value="P:IRE1-mediated unfolded protein response"/>
    <property type="evidence" value="ECO:0007669"/>
    <property type="project" value="TreeGrafter"/>
</dbReference>
<keyword evidence="1" id="KW-1133">Transmembrane helix</keyword>
<evidence type="ECO:0000256" key="1">
    <source>
        <dbReference type="SAM" id="Phobius"/>
    </source>
</evidence>
<keyword evidence="2" id="KW-0808">Transferase</keyword>
<evidence type="ECO:0000313" key="3">
    <source>
        <dbReference type="Proteomes" id="UP000694240"/>
    </source>
</evidence>
<sequence length="197" mass="22388">MGLVKFSTYCSNHLCTLRDLIDYGIPQKRGAFTDHQLRFLKEFYKSYPLWKNKAPSSLPLSLIKDIFSGVAQLHSDEFIHRGLTPDAVFIISSKKTVFATIGALGSTLQPSKKTEKDYSADVFALGCLVFFALLKGKDPYSDEHKRAPVETAFKELLKNFPEAHHLIFQMLDPNILFRYSEIFFVASFAFLLSMTTM</sequence>